<organism evidence="1">
    <name type="scientific">Anguilla anguilla</name>
    <name type="common">European freshwater eel</name>
    <name type="synonym">Muraena anguilla</name>
    <dbReference type="NCBI Taxonomy" id="7936"/>
    <lineage>
        <taxon>Eukaryota</taxon>
        <taxon>Metazoa</taxon>
        <taxon>Chordata</taxon>
        <taxon>Craniata</taxon>
        <taxon>Vertebrata</taxon>
        <taxon>Euteleostomi</taxon>
        <taxon>Actinopterygii</taxon>
        <taxon>Neopterygii</taxon>
        <taxon>Teleostei</taxon>
        <taxon>Anguilliformes</taxon>
        <taxon>Anguillidae</taxon>
        <taxon>Anguilla</taxon>
    </lineage>
</organism>
<evidence type="ECO:0000313" key="1">
    <source>
        <dbReference type="EMBL" id="JAH09151.1"/>
    </source>
</evidence>
<reference evidence="1" key="2">
    <citation type="journal article" date="2015" name="Fish Shellfish Immunol.">
        <title>Early steps in the European eel (Anguilla anguilla)-Vibrio vulnificus interaction in the gills: Role of the RtxA13 toxin.</title>
        <authorList>
            <person name="Callol A."/>
            <person name="Pajuelo D."/>
            <person name="Ebbesson L."/>
            <person name="Teles M."/>
            <person name="MacKenzie S."/>
            <person name="Amaro C."/>
        </authorList>
    </citation>
    <scope>NUCLEOTIDE SEQUENCE</scope>
</reference>
<accession>A0A0E9PX01</accession>
<dbReference type="AlphaFoldDB" id="A0A0E9PX01"/>
<proteinExistence type="predicted"/>
<reference evidence="1" key="1">
    <citation type="submission" date="2014-11" db="EMBL/GenBank/DDBJ databases">
        <authorList>
            <person name="Amaro Gonzalez C."/>
        </authorList>
    </citation>
    <scope>NUCLEOTIDE SEQUENCE</scope>
</reference>
<protein>
    <submittedName>
        <fullName evidence="1">Uncharacterized protein</fullName>
    </submittedName>
</protein>
<dbReference type="EMBL" id="GBXM01099426">
    <property type="protein sequence ID" value="JAH09151.1"/>
    <property type="molecule type" value="Transcribed_RNA"/>
</dbReference>
<sequence>MVNSGSVARCSCAERLSQPRATHQERMCAGMGFISVFVSDLNVSLRLKHDRQAYFILAQSFMP</sequence>
<name>A0A0E9PX01_ANGAN</name>